<evidence type="ECO:0000313" key="1">
    <source>
        <dbReference type="EMBL" id="KAI3807881.1"/>
    </source>
</evidence>
<dbReference type="Proteomes" id="UP001056120">
    <property type="component" value="Linkage Group LG08"/>
</dbReference>
<comment type="caution">
    <text evidence="1">The sequence shown here is derived from an EMBL/GenBank/DDBJ whole genome shotgun (WGS) entry which is preliminary data.</text>
</comment>
<dbReference type="EMBL" id="CM042025">
    <property type="protein sequence ID" value="KAI3807881.1"/>
    <property type="molecule type" value="Genomic_DNA"/>
</dbReference>
<evidence type="ECO:0000313" key="2">
    <source>
        <dbReference type="Proteomes" id="UP001056120"/>
    </source>
</evidence>
<reference evidence="2" key="1">
    <citation type="journal article" date="2022" name="Mol. Ecol. Resour.">
        <title>The genomes of chicory, endive, great burdock and yacon provide insights into Asteraceae palaeo-polyploidization history and plant inulin production.</title>
        <authorList>
            <person name="Fan W."/>
            <person name="Wang S."/>
            <person name="Wang H."/>
            <person name="Wang A."/>
            <person name="Jiang F."/>
            <person name="Liu H."/>
            <person name="Zhao H."/>
            <person name="Xu D."/>
            <person name="Zhang Y."/>
        </authorList>
    </citation>
    <scope>NUCLEOTIDE SEQUENCE [LARGE SCALE GENOMIC DNA]</scope>
    <source>
        <strain evidence="2">cv. Yunnan</strain>
    </source>
</reference>
<reference evidence="1 2" key="2">
    <citation type="journal article" date="2022" name="Mol. Ecol. Resour.">
        <title>The genomes of chicory, endive, great burdock and yacon provide insights into Asteraceae paleo-polyploidization history and plant inulin production.</title>
        <authorList>
            <person name="Fan W."/>
            <person name="Wang S."/>
            <person name="Wang H."/>
            <person name="Wang A."/>
            <person name="Jiang F."/>
            <person name="Liu H."/>
            <person name="Zhao H."/>
            <person name="Xu D."/>
            <person name="Zhang Y."/>
        </authorList>
    </citation>
    <scope>NUCLEOTIDE SEQUENCE [LARGE SCALE GENOMIC DNA]</scope>
    <source>
        <strain evidence="2">cv. Yunnan</strain>
        <tissue evidence="1">Leaves</tissue>
    </source>
</reference>
<keyword evidence="2" id="KW-1185">Reference proteome</keyword>
<sequence>MYNQPPERDTYRDRIQAIGRSSHKMIEAIMQSASKGKGSGTQISAQRNSSELGHGLLSRWLSSHHHGGGGVHDEKSVAHHTVNLLTSTIKAESTLDQMDWIEKITWVIASLLSSQVNPYTHQVKLCDFGSDIVLGITNTVSYLQKEGQLLLR</sequence>
<protein>
    <submittedName>
        <fullName evidence="1">Uncharacterized protein</fullName>
    </submittedName>
</protein>
<gene>
    <name evidence="1" type="ORF">L1987_23817</name>
</gene>
<organism evidence="1 2">
    <name type="scientific">Smallanthus sonchifolius</name>
    <dbReference type="NCBI Taxonomy" id="185202"/>
    <lineage>
        <taxon>Eukaryota</taxon>
        <taxon>Viridiplantae</taxon>
        <taxon>Streptophyta</taxon>
        <taxon>Embryophyta</taxon>
        <taxon>Tracheophyta</taxon>
        <taxon>Spermatophyta</taxon>
        <taxon>Magnoliopsida</taxon>
        <taxon>eudicotyledons</taxon>
        <taxon>Gunneridae</taxon>
        <taxon>Pentapetalae</taxon>
        <taxon>asterids</taxon>
        <taxon>campanulids</taxon>
        <taxon>Asterales</taxon>
        <taxon>Asteraceae</taxon>
        <taxon>Asteroideae</taxon>
        <taxon>Heliantheae alliance</taxon>
        <taxon>Millerieae</taxon>
        <taxon>Smallanthus</taxon>
    </lineage>
</organism>
<accession>A0ACB9IK68</accession>
<proteinExistence type="predicted"/>
<name>A0ACB9IK68_9ASTR</name>